<name>A0A9W7ZV83_9FUNG</name>
<protein>
    <submittedName>
        <fullName evidence="1">Uncharacterized protein</fullName>
    </submittedName>
</protein>
<gene>
    <name evidence="1" type="ORF">H4219_004773</name>
</gene>
<accession>A0A9W7ZV83</accession>
<dbReference type="Proteomes" id="UP001150538">
    <property type="component" value="Unassembled WGS sequence"/>
</dbReference>
<dbReference type="SUPFAM" id="SSF52047">
    <property type="entry name" value="RNI-like"/>
    <property type="match status" value="1"/>
</dbReference>
<dbReference type="Gene3D" id="3.80.10.10">
    <property type="entry name" value="Ribonuclease Inhibitor"/>
    <property type="match status" value="2"/>
</dbReference>
<comment type="caution">
    <text evidence="1">The sequence shown here is derived from an EMBL/GenBank/DDBJ whole genome shotgun (WGS) entry which is preliminary data.</text>
</comment>
<sequence length="640" mass="72392">MTKIIYPSLDHDIKEKIIQYYMQNQITLADGDNPFPKELDNFNHVLDGKLLDYMELVPLWPQISSFSAMKPKHKIVLDDYDLNIGIDSRKHVQHLSMYWSAPPRFGKNPGEFLATLLIEVLKLGWPRLKSLHLYTGDHDFGYSKLINYLSSEYPNLYSFQANIEVSMVHEFINCLSCASKDLELRTLIVDIVVTPGSQDKQAQLEASAANSNSVAWETLMASSLRGCSLDSLTSLAINCKPIDSYILTAIQKSCPHLESLSIKAHCKNTFISSNILPFPSITRLIIDGICDTDGHKNMESWKLDFDSLMFPSLQELSISCTLTTNIGNNSGEENLPINATGSNNYLKTHLFDMVFSNHLWPNMKALELPYIDDKIAKEISHNCPNLEAIMIKIDFETSSHTETEPAPNSTPKLIFTNLGLSSIFQNLPNLTTLVIRHTAMDDQQVYDIDLNALIKKFSNTNPSRNETNIQNSTILSPNMSLWGSNNSLQILKIKDSVFDIESSGLILRSQPFLKELSVSLIHDCRCDQQQEQINKADIEADRLFSSSTSLLHTCNCKCISKFWKNVINHHHNHLYKLQLTVDNHHNSASKTQLLDLLKYLPALKEIHIKGAHLSRDITDCINEKYPSLKIIQHTMIFGAL</sequence>
<proteinExistence type="predicted"/>
<dbReference type="EMBL" id="JANBPU010000196">
    <property type="protein sequence ID" value="KAJ1914476.1"/>
    <property type="molecule type" value="Genomic_DNA"/>
</dbReference>
<evidence type="ECO:0000313" key="1">
    <source>
        <dbReference type="EMBL" id="KAJ1914476.1"/>
    </source>
</evidence>
<dbReference type="InterPro" id="IPR032675">
    <property type="entry name" value="LRR_dom_sf"/>
</dbReference>
<keyword evidence="2" id="KW-1185">Reference proteome</keyword>
<reference evidence="1" key="1">
    <citation type="submission" date="2022-07" db="EMBL/GenBank/DDBJ databases">
        <title>Phylogenomic reconstructions and comparative analyses of Kickxellomycotina fungi.</title>
        <authorList>
            <person name="Reynolds N.K."/>
            <person name="Stajich J.E."/>
            <person name="Barry K."/>
            <person name="Grigoriev I.V."/>
            <person name="Crous P."/>
            <person name="Smith M.E."/>
        </authorList>
    </citation>
    <scope>NUCLEOTIDE SEQUENCE</scope>
    <source>
        <strain evidence="1">NBRC 100468</strain>
    </source>
</reference>
<dbReference type="AlphaFoldDB" id="A0A9W7ZV83"/>
<evidence type="ECO:0000313" key="2">
    <source>
        <dbReference type="Proteomes" id="UP001150538"/>
    </source>
</evidence>
<organism evidence="1 2">
    <name type="scientific">Mycoemilia scoparia</name>
    <dbReference type="NCBI Taxonomy" id="417184"/>
    <lineage>
        <taxon>Eukaryota</taxon>
        <taxon>Fungi</taxon>
        <taxon>Fungi incertae sedis</taxon>
        <taxon>Zoopagomycota</taxon>
        <taxon>Kickxellomycotina</taxon>
        <taxon>Kickxellomycetes</taxon>
        <taxon>Kickxellales</taxon>
        <taxon>Kickxellaceae</taxon>
        <taxon>Mycoemilia</taxon>
    </lineage>
</organism>